<keyword evidence="2" id="KW-0150">Chloroplast</keyword>
<evidence type="ECO:0008006" key="6">
    <source>
        <dbReference type="Google" id="ProtNLM"/>
    </source>
</evidence>
<dbReference type="OrthoDB" id="196308at2759"/>
<proteinExistence type="predicted"/>
<evidence type="ECO:0000313" key="4">
    <source>
        <dbReference type="EMBL" id="EPS58124.1"/>
    </source>
</evidence>
<dbReference type="Gene3D" id="3.40.1350.100">
    <property type="match status" value="2"/>
</dbReference>
<accession>S8BUS0</accession>
<keyword evidence="5" id="KW-1185">Reference proteome</keyword>
<evidence type="ECO:0000256" key="2">
    <source>
        <dbReference type="ARBA" id="ARBA00022528"/>
    </source>
</evidence>
<protein>
    <recommendedName>
        <fullName evidence="6">Tic22-like family protein</fullName>
    </recommendedName>
</protein>
<gene>
    <name evidence="4" type="ORF">M569_16693</name>
</gene>
<dbReference type="PANTHER" id="PTHR33926">
    <property type="entry name" value="PROTEIN TIC 22, CHLOROPLASTIC"/>
    <property type="match status" value="1"/>
</dbReference>
<dbReference type="Proteomes" id="UP000015453">
    <property type="component" value="Unassembled WGS sequence"/>
</dbReference>
<comment type="caution">
    <text evidence="4">The sequence shown here is derived from an EMBL/GenBank/DDBJ whole genome shotgun (WGS) entry which is preliminary data.</text>
</comment>
<evidence type="ECO:0000256" key="3">
    <source>
        <dbReference type="ARBA" id="ARBA00022640"/>
    </source>
</evidence>
<reference evidence="4 5" key="1">
    <citation type="journal article" date="2013" name="BMC Genomics">
        <title>The miniature genome of a carnivorous plant Genlisea aurea contains a low number of genes and short non-coding sequences.</title>
        <authorList>
            <person name="Leushkin E.V."/>
            <person name="Sutormin R.A."/>
            <person name="Nabieva E.R."/>
            <person name="Penin A.A."/>
            <person name="Kondrashov A.S."/>
            <person name="Logacheva M.D."/>
        </authorList>
    </citation>
    <scope>NUCLEOTIDE SEQUENCE [LARGE SCALE GENOMIC DNA]</scope>
</reference>
<sequence>AEEIDRRLSGVPVFSICNASHEFVLVSGTNSGKTLGIFCFSEADAEKMLNQMRSVDPSGNSASRVVALDLSKVFQFKVDGVALRLVPEASQIKNALELSREAGFPDEMVRGVPTFQSKQLLLRSEGKGYRPVFFRKEDVEKYLSRASGGRDRPVKRGDIEVGVLEDMVRGMMDRDSSKEDVVFIPPGLD</sequence>
<feature type="non-terminal residue" evidence="4">
    <location>
        <position position="1"/>
    </location>
</feature>
<dbReference type="EMBL" id="AUSU01009518">
    <property type="protein sequence ID" value="EPS58124.1"/>
    <property type="molecule type" value="Genomic_DNA"/>
</dbReference>
<keyword evidence="3" id="KW-0934">Plastid</keyword>
<dbReference type="Pfam" id="PF04278">
    <property type="entry name" value="Tic22"/>
    <property type="match status" value="1"/>
</dbReference>
<dbReference type="InterPro" id="IPR007378">
    <property type="entry name" value="Tic22-like"/>
</dbReference>
<dbReference type="PANTHER" id="PTHR33926:SF1">
    <property type="entry name" value="PROTEIN TIC 22-LIKE, CHLOROPLASTIC"/>
    <property type="match status" value="1"/>
</dbReference>
<dbReference type="AlphaFoldDB" id="S8BUS0"/>
<comment type="subcellular location">
    <subcellularLocation>
        <location evidence="1">Plastid</location>
        <location evidence="1">Chloroplast</location>
    </subcellularLocation>
</comment>
<name>S8BUS0_9LAMI</name>
<evidence type="ECO:0000256" key="1">
    <source>
        <dbReference type="ARBA" id="ARBA00004229"/>
    </source>
</evidence>
<evidence type="ECO:0000313" key="5">
    <source>
        <dbReference type="Proteomes" id="UP000015453"/>
    </source>
</evidence>
<dbReference type="GO" id="GO:0009507">
    <property type="term" value="C:chloroplast"/>
    <property type="evidence" value="ECO:0007669"/>
    <property type="project" value="UniProtKB-SubCell"/>
</dbReference>
<feature type="non-terminal residue" evidence="4">
    <location>
        <position position="189"/>
    </location>
</feature>
<organism evidence="4 5">
    <name type="scientific">Genlisea aurea</name>
    <dbReference type="NCBI Taxonomy" id="192259"/>
    <lineage>
        <taxon>Eukaryota</taxon>
        <taxon>Viridiplantae</taxon>
        <taxon>Streptophyta</taxon>
        <taxon>Embryophyta</taxon>
        <taxon>Tracheophyta</taxon>
        <taxon>Spermatophyta</taxon>
        <taxon>Magnoliopsida</taxon>
        <taxon>eudicotyledons</taxon>
        <taxon>Gunneridae</taxon>
        <taxon>Pentapetalae</taxon>
        <taxon>asterids</taxon>
        <taxon>lamiids</taxon>
        <taxon>Lamiales</taxon>
        <taxon>Lentibulariaceae</taxon>
        <taxon>Genlisea</taxon>
    </lineage>
</organism>
<dbReference type="GO" id="GO:0015031">
    <property type="term" value="P:protein transport"/>
    <property type="evidence" value="ECO:0007669"/>
    <property type="project" value="InterPro"/>
</dbReference>